<organism evidence="9 10">
    <name type="scientific">Leekyejoonella antrihumi</name>
    <dbReference type="NCBI Taxonomy" id="1660198"/>
    <lineage>
        <taxon>Bacteria</taxon>
        <taxon>Bacillati</taxon>
        <taxon>Actinomycetota</taxon>
        <taxon>Actinomycetes</taxon>
        <taxon>Micrococcales</taxon>
        <taxon>Dermacoccaceae</taxon>
        <taxon>Leekyejoonella</taxon>
    </lineage>
</organism>
<dbReference type="GO" id="GO:0055085">
    <property type="term" value="P:transmembrane transport"/>
    <property type="evidence" value="ECO:0007669"/>
    <property type="project" value="InterPro"/>
</dbReference>
<evidence type="ECO:0000256" key="1">
    <source>
        <dbReference type="ARBA" id="ARBA00004651"/>
    </source>
</evidence>
<evidence type="ECO:0000256" key="2">
    <source>
        <dbReference type="ARBA" id="ARBA00022448"/>
    </source>
</evidence>
<evidence type="ECO:0000313" key="10">
    <source>
        <dbReference type="Proteomes" id="UP000320244"/>
    </source>
</evidence>
<evidence type="ECO:0000256" key="5">
    <source>
        <dbReference type="ARBA" id="ARBA00022989"/>
    </source>
</evidence>
<dbReference type="Proteomes" id="UP000320244">
    <property type="component" value="Unassembled WGS sequence"/>
</dbReference>
<feature type="transmembrane region" description="Helical" evidence="7">
    <location>
        <begin position="64"/>
        <end position="85"/>
    </location>
</feature>
<evidence type="ECO:0000256" key="7">
    <source>
        <dbReference type="RuleBase" id="RU363032"/>
    </source>
</evidence>
<evidence type="ECO:0000256" key="3">
    <source>
        <dbReference type="ARBA" id="ARBA00022475"/>
    </source>
</evidence>
<evidence type="ECO:0000259" key="8">
    <source>
        <dbReference type="PROSITE" id="PS50928"/>
    </source>
</evidence>
<reference evidence="9 10" key="2">
    <citation type="submission" date="2019-08" db="EMBL/GenBank/DDBJ databases">
        <title>Jejuicoccus antrihumi gen. nov., sp. nov., a new member of the family Dermacoccaceae isolated from a cave.</title>
        <authorList>
            <person name="Schumann P."/>
            <person name="Kim I.S."/>
        </authorList>
    </citation>
    <scope>NUCLEOTIDE SEQUENCE [LARGE SCALE GENOMIC DNA]</scope>
    <source>
        <strain evidence="9 10">C5-26</strain>
    </source>
</reference>
<dbReference type="Pfam" id="PF00528">
    <property type="entry name" value="BPD_transp_1"/>
    <property type="match status" value="1"/>
</dbReference>
<dbReference type="OrthoDB" id="3173654at2"/>
<dbReference type="CDD" id="cd06261">
    <property type="entry name" value="TM_PBP2"/>
    <property type="match status" value="1"/>
</dbReference>
<evidence type="ECO:0000256" key="4">
    <source>
        <dbReference type="ARBA" id="ARBA00022692"/>
    </source>
</evidence>
<comment type="subcellular location">
    <subcellularLocation>
        <location evidence="1 7">Cell membrane</location>
        <topology evidence="1 7">Multi-pass membrane protein</topology>
    </subcellularLocation>
</comment>
<comment type="caution">
    <text evidence="9">The sequence shown here is derived from an EMBL/GenBank/DDBJ whole genome shotgun (WGS) entry which is preliminary data.</text>
</comment>
<dbReference type="GO" id="GO:0005886">
    <property type="term" value="C:plasma membrane"/>
    <property type="evidence" value="ECO:0007669"/>
    <property type="project" value="UniProtKB-SubCell"/>
</dbReference>
<feature type="transmembrane region" description="Helical" evidence="7">
    <location>
        <begin position="106"/>
        <end position="135"/>
    </location>
</feature>
<sequence length="258" mass="28750">MRKQASRWLLLGWMPVSCVLAWLFASANSHSIYFPPLTEIFRKFCDIWLSEAFVQDAVPSLVRFAAGMAIAVILGLTIGVPLGLNDTAYRAVRPIIDFLRSLPKPAILPIAIVVLGIGWEMKVFIIAFGTIWPILLNTIDGVRGVDTGYLDTAQAYRISRVDRLRRIILPAASPQIYAGIRLAIGIGLILMIVSEMVASTNGIGYFILLAQQDFSLTDMWTGIILLGIIGYLINVIYMVFERRALIWHRGWRQTQTGA</sequence>
<dbReference type="PANTHER" id="PTHR30151">
    <property type="entry name" value="ALKANE SULFONATE ABC TRANSPORTER-RELATED, MEMBRANE SUBUNIT"/>
    <property type="match status" value="1"/>
</dbReference>
<keyword evidence="5 7" id="KW-1133">Transmembrane helix</keyword>
<keyword evidence="4 7" id="KW-0812">Transmembrane</keyword>
<keyword evidence="2 7" id="KW-0813">Transport</keyword>
<dbReference type="PANTHER" id="PTHR30151:SF38">
    <property type="entry name" value="ALIPHATIC SULFONATES TRANSPORT PERMEASE PROTEIN SSUC-RELATED"/>
    <property type="match status" value="1"/>
</dbReference>
<feature type="domain" description="ABC transmembrane type-1" evidence="8">
    <location>
        <begin position="57"/>
        <end position="241"/>
    </location>
</feature>
<gene>
    <name evidence="9" type="ORF">FGL98_22800</name>
</gene>
<reference evidence="9 10" key="1">
    <citation type="submission" date="2019-05" db="EMBL/GenBank/DDBJ databases">
        <authorList>
            <person name="Lee S.D."/>
        </authorList>
    </citation>
    <scope>NUCLEOTIDE SEQUENCE [LARGE SCALE GENOMIC DNA]</scope>
    <source>
        <strain evidence="9 10">C5-26</strain>
    </source>
</reference>
<dbReference type="EMBL" id="VCQV01000052">
    <property type="protein sequence ID" value="TWP32972.1"/>
    <property type="molecule type" value="Genomic_DNA"/>
</dbReference>
<comment type="similarity">
    <text evidence="7">Belongs to the binding-protein-dependent transport system permease family.</text>
</comment>
<keyword evidence="10" id="KW-1185">Reference proteome</keyword>
<dbReference type="AlphaFoldDB" id="A0A563DSR0"/>
<keyword evidence="3" id="KW-1003">Cell membrane</keyword>
<dbReference type="InterPro" id="IPR035906">
    <property type="entry name" value="MetI-like_sf"/>
</dbReference>
<name>A0A563DSR0_9MICO</name>
<feature type="transmembrane region" description="Helical" evidence="7">
    <location>
        <begin position="220"/>
        <end position="240"/>
    </location>
</feature>
<dbReference type="SUPFAM" id="SSF161098">
    <property type="entry name" value="MetI-like"/>
    <property type="match status" value="1"/>
</dbReference>
<feature type="transmembrane region" description="Helical" evidence="7">
    <location>
        <begin position="182"/>
        <end position="208"/>
    </location>
</feature>
<dbReference type="InterPro" id="IPR000515">
    <property type="entry name" value="MetI-like"/>
</dbReference>
<keyword evidence="6 7" id="KW-0472">Membrane</keyword>
<dbReference type="Gene3D" id="1.10.3720.10">
    <property type="entry name" value="MetI-like"/>
    <property type="match status" value="1"/>
</dbReference>
<protein>
    <submittedName>
        <fullName evidence="9">ABC transporter permease</fullName>
    </submittedName>
</protein>
<dbReference type="PROSITE" id="PS50928">
    <property type="entry name" value="ABC_TM1"/>
    <property type="match status" value="1"/>
</dbReference>
<accession>A0A563DSR0</accession>
<evidence type="ECO:0000256" key="6">
    <source>
        <dbReference type="ARBA" id="ARBA00023136"/>
    </source>
</evidence>
<evidence type="ECO:0000313" key="9">
    <source>
        <dbReference type="EMBL" id="TWP32972.1"/>
    </source>
</evidence>
<proteinExistence type="inferred from homology"/>